<dbReference type="Gene3D" id="3.30.9.10">
    <property type="entry name" value="D-Amino Acid Oxidase, subunit A, domain 2"/>
    <property type="match status" value="1"/>
</dbReference>
<gene>
    <name evidence="3" type="ORF">ACFOLG_11300</name>
</gene>
<dbReference type="InterPro" id="IPR036188">
    <property type="entry name" value="FAD/NAD-bd_sf"/>
</dbReference>
<dbReference type="Proteomes" id="UP001595741">
    <property type="component" value="Unassembled WGS sequence"/>
</dbReference>
<dbReference type="InterPro" id="IPR006076">
    <property type="entry name" value="FAD-dep_OxRdtase"/>
</dbReference>
<dbReference type="Pfam" id="PF01266">
    <property type="entry name" value="DAO"/>
    <property type="match status" value="1"/>
</dbReference>
<dbReference type="PANTHER" id="PTHR13847:SF249">
    <property type="entry name" value="OXIDOREDUCTASE-RELATED"/>
    <property type="match status" value="1"/>
</dbReference>
<name>A0ABV7RFD5_9NEIS</name>
<comment type="caution">
    <text evidence="3">The sequence shown here is derived from an EMBL/GenBank/DDBJ whole genome shotgun (WGS) entry which is preliminary data.</text>
</comment>
<keyword evidence="4" id="KW-1185">Reference proteome</keyword>
<keyword evidence="1 3" id="KW-0560">Oxidoreductase</keyword>
<feature type="domain" description="FAD dependent oxidoreductase" evidence="2">
    <location>
        <begin position="37"/>
        <end position="390"/>
    </location>
</feature>
<protein>
    <submittedName>
        <fullName evidence="3">NAD(P)/FAD-dependent oxidoreductase</fullName>
        <ecNumber evidence="3">1.-.-.-</ecNumber>
    </submittedName>
</protein>
<organism evidence="3 4">
    <name type="scientific">Vogesella facilis</name>
    <dbReference type="NCBI Taxonomy" id="1655232"/>
    <lineage>
        <taxon>Bacteria</taxon>
        <taxon>Pseudomonadati</taxon>
        <taxon>Pseudomonadota</taxon>
        <taxon>Betaproteobacteria</taxon>
        <taxon>Neisseriales</taxon>
        <taxon>Chromobacteriaceae</taxon>
        <taxon>Vogesella</taxon>
    </lineage>
</organism>
<dbReference type="EC" id="1.-.-.-" evidence="3"/>
<dbReference type="PRINTS" id="PR00411">
    <property type="entry name" value="PNDRDTASEI"/>
</dbReference>
<dbReference type="PANTHER" id="PTHR13847">
    <property type="entry name" value="SARCOSINE DEHYDROGENASE-RELATED"/>
    <property type="match status" value="1"/>
</dbReference>
<reference evidence="4" key="1">
    <citation type="journal article" date="2019" name="Int. J. Syst. Evol. Microbiol.">
        <title>The Global Catalogue of Microorganisms (GCM) 10K type strain sequencing project: providing services to taxonomists for standard genome sequencing and annotation.</title>
        <authorList>
            <consortium name="The Broad Institute Genomics Platform"/>
            <consortium name="The Broad Institute Genome Sequencing Center for Infectious Disease"/>
            <person name="Wu L."/>
            <person name="Ma J."/>
        </authorList>
    </citation>
    <scope>NUCLEOTIDE SEQUENCE [LARGE SCALE GENOMIC DNA]</scope>
    <source>
        <strain evidence="4">KCTC 42742</strain>
    </source>
</reference>
<dbReference type="GO" id="GO:0016491">
    <property type="term" value="F:oxidoreductase activity"/>
    <property type="evidence" value="ECO:0007669"/>
    <property type="project" value="UniProtKB-KW"/>
</dbReference>
<dbReference type="SUPFAM" id="SSF51905">
    <property type="entry name" value="FAD/NAD(P)-binding domain"/>
    <property type="match status" value="1"/>
</dbReference>
<dbReference type="Gene3D" id="3.50.50.60">
    <property type="entry name" value="FAD/NAD(P)-binding domain"/>
    <property type="match status" value="1"/>
</dbReference>
<proteinExistence type="predicted"/>
<dbReference type="RefSeq" id="WP_386091787.1">
    <property type="nucleotide sequence ID" value="NZ_JBHRXN010000031.1"/>
</dbReference>
<evidence type="ECO:0000259" key="2">
    <source>
        <dbReference type="Pfam" id="PF01266"/>
    </source>
</evidence>
<sequence>MNAPYQGGSAPRSPSYYSATIQQESDYPALRGTVDVDVVVIGGGFTGVASALELAERGLRVAIVESNKIGWGASGRNGGQVTGSLSGDGAMRQQMRNTLGSDVDDFIWSLRWRGHDIIEQRVAKYDIACDLKHGHLHAAMKPAHMAELRANFEEAQRRGMGEHVTLLDAAGVRGQLASELYLGALKNTRNMHLHPLNLCLGEARAAAGLGVQIFEHTEVLDIVHGAHPAVLSAHGRINARQVLLAGDVYHKLEQGKLGGKIFPAMGGIVTTRPLGELATQLNPQDLAVYDCRFVLDYYRLTADGRLLFGGGANYSGHDSRDIAAELRPCIERTFPQLKGVEIDYQWSCAMGIVVNRIPQLGKLSDNVWYCQGYSGHGVATSHIMGEIMAEAITGTLQRFDTFAACKHIKVPLGSKLGNPLLAAGMWYYQLLEKLR</sequence>
<evidence type="ECO:0000313" key="3">
    <source>
        <dbReference type="EMBL" id="MFC3532770.1"/>
    </source>
</evidence>
<evidence type="ECO:0000313" key="4">
    <source>
        <dbReference type="Proteomes" id="UP001595741"/>
    </source>
</evidence>
<accession>A0ABV7RFD5</accession>
<evidence type="ECO:0000256" key="1">
    <source>
        <dbReference type="ARBA" id="ARBA00023002"/>
    </source>
</evidence>
<dbReference type="EMBL" id="JBHRXN010000031">
    <property type="protein sequence ID" value="MFC3532770.1"/>
    <property type="molecule type" value="Genomic_DNA"/>
</dbReference>